<comment type="similarity">
    <text evidence="1 3">Belongs to the UDP-glycosyltransferase family.</text>
</comment>
<evidence type="ECO:0000256" key="4">
    <source>
        <dbReference type="RuleBase" id="RU362057"/>
    </source>
</evidence>
<organism evidence="5 6">
    <name type="scientific">Chenopodium quinoa</name>
    <name type="common">Quinoa</name>
    <dbReference type="NCBI Taxonomy" id="63459"/>
    <lineage>
        <taxon>Eukaryota</taxon>
        <taxon>Viridiplantae</taxon>
        <taxon>Streptophyta</taxon>
        <taxon>Embryophyta</taxon>
        <taxon>Tracheophyta</taxon>
        <taxon>Spermatophyta</taxon>
        <taxon>Magnoliopsida</taxon>
        <taxon>eudicotyledons</taxon>
        <taxon>Gunneridae</taxon>
        <taxon>Pentapetalae</taxon>
        <taxon>Caryophyllales</taxon>
        <taxon>Chenopodiaceae</taxon>
        <taxon>Chenopodioideae</taxon>
        <taxon>Atripliceae</taxon>
        <taxon>Chenopodium</taxon>
    </lineage>
</organism>
<protein>
    <recommendedName>
        <fullName evidence="4">Glycosyltransferase</fullName>
        <ecNumber evidence="4">2.4.1.-</ecNumber>
    </recommendedName>
</protein>
<dbReference type="CDD" id="cd03784">
    <property type="entry name" value="GT1_Gtf-like"/>
    <property type="match status" value="1"/>
</dbReference>
<dbReference type="EC" id="2.4.1.-" evidence="4"/>
<reference evidence="5" key="2">
    <citation type="submission" date="2021-03" db="UniProtKB">
        <authorList>
            <consortium name="EnsemblPlants"/>
        </authorList>
    </citation>
    <scope>IDENTIFICATION</scope>
</reference>
<evidence type="ECO:0000256" key="2">
    <source>
        <dbReference type="ARBA" id="ARBA00022679"/>
    </source>
</evidence>
<dbReference type="InterPro" id="IPR002213">
    <property type="entry name" value="UDP_glucos_trans"/>
</dbReference>
<dbReference type="KEGG" id="cqi:110699195"/>
<dbReference type="GeneID" id="110699195"/>
<dbReference type="OrthoDB" id="5835829at2759"/>
<dbReference type="OMA" id="DIMHAMN"/>
<dbReference type="FunFam" id="3.40.50.2000:FF:000120">
    <property type="entry name" value="UDP-glycosyltransferase 76C1"/>
    <property type="match status" value="1"/>
</dbReference>
<keyword evidence="6" id="KW-1185">Reference proteome</keyword>
<dbReference type="Pfam" id="PF00201">
    <property type="entry name" value="UDPGT"/>
    <property type="match status" value="1"/>
</dbReference>
<accession>A0A803M3K8</accession>
<dbReference type="GO" id="GO:0080044">
    <property type="term" value="F:quercetin 7-O-glucosyltransferase activity"/>
    <property type="evidence" value="ECO:0007669"/>
    <property type="project" value="TreeGrafter"/>
</dbReference>
<sequence length="446" mass="49198">MRRRLVLFPLPLQGHQTPMLLLASILYSKGFSISIIHTQFNSPNPDNYPHFTFHPISESLLGCKASNADVIGLLNTLNVYCVVPFRDLLAQILSQNAVKEPVACLITDAMWHFTQDVADNLMLPRIVLRTSNPSSFVAFSSLSYFRENGYLSAQGCQLEEKVPELPPLKMKDIPILGTRDLEATYGLVCNMIEKTKSSRGLIFNSFEELEGPALAMLQQDFNIPIFAIGPFHKQAPSLSSGLLTQERDCISWLNAHAPKSVLYISFGSIAAVSEADFLEIAWGLANSKQPFLWAIRPGLVRGLDGPAPLPTGFLEKIAKQGRIVTWAPQDEVLAHPAVGGFMTHSGWNSTLESICEGVPMLCFPCFGDQMVNARHVTDVWKVGLRFENGLNRDDIENSIRRVLVENEGKEMSQSLACLKEKASLCLAAGGSSHKSLETLVSHILSF</sequence>
<evidence type="ECO:0000313" key="5">
    <source>
        <dbReference type="EnsemblPlants" id="AUR62022807-RA:cds"/>
    </source>
</evidence>
<evidence type="ECO:0000256" key="3">
    <source>
        <dbReference type="RuleBase" id="RU003718"/>
    </source>
</evidence>
<evidence type="ECO:0000256" key="1">
    <source>
        <dbReference type="ARBA" id="ARBA00009995"/>
    </source>
</evidence>
<dbReference type="Gene3D" id="3.40.50.2000">
    <property type="entry name" value="Glycogen Phosphorylase B"/>
    <property type="match status" value="2"/>
</dbReference>
<dbReference type="AlphaFoldDB" id="A0A803M3K8"/>
<dbReference type="PANTHER" id="PTHR11926">
    <property type="entry name" value="GLUCOSYL/GLUCURONOSYL TRANSFERASES"/>
    <property type="match status" value="1"/>
</dbReference>
<keyword evidence="2 3" id="KW-0808">Transferase</keyword>
<dbReference type="RefSeq" id="XP_021732379.1">
    <property type="nucleotide sequence ID" value="XM_021876687.1"/>
</dbReference>
<keyword evidence="3" id="KW-0328">Glycosyltransferase</keyword>
<dbReference type="GO" id="GO:0080043">
    <property type="term" value="F:quercetin 3-O-glucosyltransferase activity"/>
    <property type="evidence" value="ECO:0007669"/>
    <property type="project" value="TreeGrafter"/>
</dbReference>
<gene>
    <name evidence="5" type="primary">LOC110699195</name>
</gene>
<dbReference type="Proteomes" id="UP000596660">
    <property type="component" value="Unplaced"/>
</dbReference>
<name>A0A803M3K8_CHEQI</name>
<reference evidence="5" key="1">
    <citation type="journal article" date="2017" name="Nature">
        <title>The genome of Chenopodium quinoa.</title>
        <authorList>
            <person name="Jarvis D.E."/>
            <person name="Ho Y.S."/>
            <person name="Lightfoot D.J."/>
            <person name="Schmoeckel S.M."/>
            <person name="Li B."/>
            <person name="Borm T.J.A."/>
            <person name="Ohyanagi H."/>
            <person name="Mineta K."/>
            <person name="Michell C.T."/>
            <person name="Saber N."/>
            <person name="Kharbatia N.M."/>
            <person name="Rupper R.R."/>
            <person name="Sharp A.R."/>
            <person name="Dally N."/>
            <person name="Boughton B.A."/>
            <person name="Woo Y.H."/>
            <person name="Gao G."/>
            <person name="Schijlen E.G.W.M."/>
            <person name="Guo X."/>
            <person name="Momin A.A."/>
            <person name="Negrao S."/>
            <person name="Al-Babili S."/>
            <person name="Gehring C."/>
            <person name="Roessner U."/>
            <person name="Jung C."/>
            <person name="Murphy K."/>
            <person name="Arold S.T."/>
            <person name="Gojobori T."/>
            <person name="van der Linden C.G."/>
            <person name="van Loo E.N."/>
            <person name="Jellen E.N."/>
            <person name="Maughan P.J."/>
            <person name="Tester M."/>
        </authorList>
    </citation>
    <scope>NUCLEOTIDE SEQUENCE [LARGE SCALE GENOMIC DNA]</scope>
    <source>
        <strain evidence="5">cv. PI 614886</strain>
    </source>
</reference>
<dbReference type="PANTHER" id="PTHR11926:SF1464">
    <property type="entry name" value="UDP-GLYCOSYLTRANSFERASE 76B1-LIKE"/>
    <property type="match status" value="1"/>
</dbReference>
<dbReference type="FunFam" id="3.40.50.2000:FF:000040">
    <property type="entry name" value="UDP-glycosyltransferase 76C1"/>
    <property type="match status" value="1"/>
</dbReference>
<dbReference type="PROSITE" id="PS00375">
    <property type="entry name" value="UDPGT"/>
    <property type="match status" value="1"/>
</dbReference>
<dbReference type="EnsemblPlants" id="AUR62022807-RA">
    <property type="protein sequence ID" value="AUR62022807-RA:cds"/>
    <property type="gene ID" value="AUR62022807"/>
</dbReference>
<dbReference type="InterPro" id="IPR035595">
    <property type="entry name" value="UDP_glycos_trans_CS"/>
</dbReference>
<proteinExistence type="inferred from homology"/>
<dbReference type="Gramene" id="AUR62022807-RA">
    <property type="protein sequence ID" value="AUR62022807-RA:cds"/>
    <property type="gene ID" value="AUR62022807"/>
</dbReference>
<dbReference type="SUPFAM" id="SSF53756">
    <property type="entry name" value="UDP-Glycosyltransferase/glycogen phosphorylase"/>
    <property type="match status" value="1"/>
</dbReference>
<evidence type="ECO:0000313" key="6">
    <source>
        <dbReference type="Proteomes" id="UP000596660"/>
    </source>
</evidence>